<accession>A0AAE3UJR8</accession>
<feature type="compositionally biased region" description="Basic and acidic residues" evidence="1">
    <location>
        <begin position="14"/>
        <end position="39"/>
    </location>
</feature>
<keyword evidence="3" id="KW-1185">Reference proteome</keyword>
<dbReference type="RefSeq" id="WP_314517811.1">
    <property type="nucleotide sequence ID" value="NZ_JASJOU010000017.1"/>
</dbReference>
<proteinExistence type="predicted"/>
<dbReference type="EMBL" id="JASJOU010000017">
    <property type="protein sequence ID" value="MDJ1505608.1"/>
    <property type="molecule type" value="Genomic_DNA"/>
</dbReference>
<protein>
    <submittedName>
        <fullName evidence="2">Uncharacterized protein</fullName>
    </submittedName>
</protein>
<dbReference type="Proteomes" id="UP001232063">
    <property type="component" value="Unassembled WGS sequence"/>
</dbReference>
<comment type="caution">
    <text evidence="2">The sequence shown here is derived from an EMBL/GenBank/DDBJ whole genome shotgun (WGS) entry which is preliminary data.</text>
</comment>
<organism evidence="2 3">
    <name type="scientific">Xanthocytophaga agilis</name>
    <dbReference type="NCBI Taxonomy" id="3048010"/>
    <lineage>
        <taxon>Bacteria</taxon>
        <taxon>Pseudomonadati</taxon>
        <taxon>Bacteroidota</taxon>
        <taxon>Cytophagia</taxon>
        <taxon>Cytophagales</taxon>
        <taxon>Rhodocytophagaceae</taxon>
        <taxon>Xanthocytophaga</taxon>
    </lineage>
</organism>
<sequence length="68" mass="8005">MSHLSRQLPATHQRGREGSLRRTKRENDPFKEDKKRERPLTVGSQKRGVILQQNQKQPAFTFEMTPVF</sequence>
<name>A0AAE3UJR8_9BACT</name>
<evidence type="ECO:0000313" key="3">
    <source>
        <dbReference type="Proteomes" id="UP001232063"/>
    </source>
</evidence>
<reference evidence="2" key="1">
    <citation type="submission" date="2023-05" db="EMBL/GenBank/DDBJ databases">
        <authorList>
            <person name="Zhang X."/>
        </authorList>
    </citation>
    <scope>NUCLEOTIDE SEQUENCE</scope>
    <source>
        <strain evidence="2">BD1B2-1</strain>
    </source>
</reference>
<evidence type="ECO:0000313" key="2">
    <source>
        <dbReference type="EMBL" id="MDJ1505608.1"/>
    </source>
</evidence>
<dbReference type="AlphaFoldDB" id="A0AAE3UJR8"/>
<feature type="compositionally biased region" description="Polar residues" evidence="1">
    <location>
        <begin position="1"/>
        <end position="10"/>
    </location>
</feature>
<feature type="region of interest" description="Disordered" evidence="1">
    <location>
        <begin position="1"/>
        <end position="54"/>
    </location>
</feature>
<gene>
    <name evidence="2" type="ORF">QNI22_33440</name>
</gene>
<evidence type="ECO:0000256" key="1">
    <source>
        <dbReference type="SAM" id="MobiDB-lite"/>
    </source>
</evidence>